<dbReference type="Proteomes" id="UP000215305">
    <property type="component" value="Unassembled WGS sequence"/>
</dbReference>
<sequence length="453" mass="51013">MNMAHLEERPSGLDGSAWTWIFDHCLRYPETYEIPLRTMYALNCNPARQPGSGTRTPETAFSNRSSSSSKASVSSQDFSLDPAADFRAQLTHHIARMPSQPCSLPPNFVTSFLRRCFAPQLDEVDFPQALTALDYLKDLENRRRREVAAALQRLNIHPDDLKEKAELAKKYPGVLTWIESINVQGRRVEALYTQIYLGLRRWILINEMLLAPFNKANCIAMLNTLFPPVTEATVTPTSQLTPQILKSQRDGFFRYISAFETNGRQILDKVITQGAPEGEANGWPLVREALDKYLRTANEIIDECALVNGPSSFEEREDPAPRGHKSRKVDSGISFGSTDKLPPPSIRSGNSNEDILDKPLPPPPEKQSHFKSGGSALDRLARELRKLGDVGKAKSLKKMRSTSALSVRPENLPSHMPDEESFFDADEQKRRHLIWEATTRKRTHSKQSSSDSR</sequence>
<feature type="compositionally biased region" description="Polar residues" evidence="1">
    <location>
        <begin position="51"/>
        <end position="61"/>
    </location>
</feature>
<dbReference type="GeneID" id="38128305"/>
<dbReference type="STRING" id="41047.A0A397I398"/>
<protein>
    <submittedName>
        <fullName evidence="2">Uncharacterized protein</fullName>
    </submittedName>
</protein>
<reference evidence="2" key="1">
    <citation type="submission" date="2018-08" db="EMBL/GenBank/DDBJ databases">
        <title>Draft genome sequence of azole-resistant Aspergillus thermomutatus (Neosartorya pseudofischeri) strain HMR AF 39, isolated from a human nasal aspirate.</title>
        <authorList>
            <person name="Parent-Michaud M."/>
            <person name="Dufresne P.J."/>
            <person name="Fournier E."/>
            <person name="Martineau C."/>
            <person name="Moreira S."/>
            <person name="Perkins V."/>
            <person name="De Repentigny L."/>
            <person name="Dufresne S.F."/>
        </authorList>
    </citation>
    <scope>NUCLEOTIDE SEQUENCE [LARGE SCALE GENOMIC DNA]</scope>
    <source>
        <strain evidence="2">HMR AF 39</strain>
    </source>
</reference>
<proteinExistence type="predicted"/>
<name>A0A397I398_ASPTH</name>
<evidence type="ECO:0000313" key="2">
    <source>
        <dbReference type="EMBL" id="RHZ68286.1"/>
    </source>
</evidence>
<feature type="region of interest" description="Disordered" evidence="1">
    <location>
        <begin position="311"/>
        <end position="373"/>
    </location>
</feature>
<feature type="region of interest" description="Disordered" evidence="1">
    <location>
        <begin position="48"/>
        <end position="74"/>
    </location>
</feature>
<dbReference type="OrthoDB" id="3533623at2759"/>
<evidence type="ECO:0000313" key="3">
    <source>
        <dbReference type="Proteomes" id="UP000215305"/>
    </source>
</evidence>
<dbReference type="RefSeq" id="XP_026618959.1">
    <property type="nucleotide sequence ID" value="XM_026759950.1"/>
</dbReference>
<dbReference type="AlphaFoldDB" id="A0A397I398"/>
<dbReference type="EMBL" id="NKHU02000002">
    <property type="protein sequence ID" value="RHZ68286.1"/>
    <property type="molecule type" value="Genomic_DNA"/>
</dbReference>
<feature type="compositionally biased region" description="Low complexity" evidence="1">
    <location>
        <begin position="62"/>
        <end position="74"/>
    </location>
</feature>
<dbReference type="VEuPathDB" id="FungiDB:CDV56_106331"/>
<evidence type="ECO:0000256" key="1">
    <source>
        <dbReference type="SAM" id="MobiDB-lite"/>
    </source>
</evidence>
<accession>A0A397I398</accession>
<comment type="caution">
    <text evidence="2">The sequence shown here is derived from an EMBL/GenBank/DDBJ whole genome shotgun (WGS) entry which is preliminary data.</text>
</comment>
<keyword evidence="3" id="KW-1185">Reference proteome</keyword>
<gene>
    <name evidence="2" type="ORF">CDV56_106331</name>
</gene>
<organism evidence="2 3">
    <name type="scientific">Aspergillus thermomutatus</name>
    <name type="common">Neosartorya pseudofischeri</name>
    <dbReference type="NCBI Taxonomy" id="41047"/>
    <lineage>
        <taxon>Eukaryota</taxon>
        <taxon>Fungi</taxon>
        <taxon>Dikarya</taxon>
        <taxon>Ascomycota</taxon>
        <taxon>Pezizomycotina</taxon>
        <taxon>Eurotiomycetes</taxon>
        <taxon>Eurotiomycetidae</taxon>
        <taxon>Eurotiales</taxon>
        <taxon>Aspergillaceae</taxon>
        <taxon>Aspergillus</taxon>
        <taxon>Aspergillus subgen. Fumigati</taxon>
    </lineage>
</organism>
<feature type="region of interest" description="Disordered" evidence="1">
    <location>
        <begin position="388"/>
        <end position="426"/>
    </location>
</feature>